<evidence type="ECO:0000259" key="9">
    <source>
        <dbReference type="PROSITE" id="PS50156"/>
    </source>
</evidence>
<keyword evidence="3" id="KW-1003">Cell membrane</keyword>
<feature type="transmembrane region" description="Helical" evidence="8">
    <location>
        <begin position="395"/>
        <end position="413"/>
    </location>
</feature>
<feature type="transmembrane region" description="Helical" evidence="8">
    <location>
        <begin position="639"/>
        <end position="661"/>
    </location>
</feature>
<evidence type="ECO:0000256" key="3">
    <source>
        <dbReference type="ARBA" id="ARBA00022475"/>
    </source>
</evidence>
<evidence type="ECO:0000256" key="6">
    <source>
        <dbReference type="ARBA" id="ARBA00023136"/>
    </source>
</evidence>
<feature type="transmembrane region" description="Helical" evidence="8">
    <location>
        <begin position="187"/>
        <end position="205"/>
    </location>
</feature>
<keyword evidence="6 8" id="KW-0472">Membrane</keyword>
<proteinExistence type="inferred from homology"/>
<dbReference type="Pfam" id="PF03176">
    <property type="entry name" value="MMPL"/>
    <property type="match status" value="2"/>
</dbReference>
<dbReference type="PANTHER" id="PTHR33406:SF6">
    <property type="entry name" value="MEMBRANE PROTEIN YDGH-RELATED"/>
    <property type="match status" value="1"/>
</dbReference>
<dbReference type="SUPFAM" id="SSF82866">
    <property type="entry name" value="Multidrug efflux transporter AcrB transmembrane domain"/>
    <property type="match status" value="2"/>
</dbReference>
<feature type="transmembrane region" description="Helical" evidence="8">
    <location>
        <begin position="599"/>
        <end position="618"/>
    </location>
</feature>
<feature type="transmembrane region" description="Helical" evidence="8">
    <location>
        <begin position="292"/>
        <end position="309"/>
    </location>
</feature>
<evidence type="ECO:0000313" key="10">
    <source>
        <dbReference type="EMBL" id="HJC84301.1"/>
    </source>
</evidence>
<dbReference type="Gene3D" id="1.20.1640.10">
    <property type="entry name" value="Multidrug efflux transporter AcrB transmembrane domain"/>
    <property type="match status" value="2"/>
</dbReference>
<reference evidence="10" key="2">
    <citation type="submission" date="2021-04" db="EMBL/GenBank/DDBJ databases">
        <authorList>
            <person name="Gilroy R."/>
        </authorList>
    </citation>
    <scope>NUCLEOTIDE SEQUENCE</scope>
    <source>
        <strain evidence="10">ChiHjej13B12-4958</strain>
    </source>
</reference>
<keyword evidence="4 8" id="KW-0812">Transmembrane</keyword>
<organism evidence="10 11">
    <name type="scientific">Candidatus Corynebacterium faecigallinarum</name>
    <dbReference type="NCBI Taxonomy" id="2838528"/>
    <lineage>
        <taxon>Bacteria</taxon>
        <taxon>Bacillati</taxon>
        <taxon>Actinomycetota</taxon>
        <taxon>Actinomycetes</taxon>
        <taxon>Mycobacteriales</taxon>
        <taxon>Corynebacteriaceae</taxon>
        <taxon>Corynebacterium</taxon>
    </lineage>
</organism>
<feature type="transmembrane region" description="Helical" evidence="8">
    <location>
        <begin position="667"/>
        <end position="686"/>
    </location>
</feature>
<evidence type="ECO:0000256" key="5">
    <source>
        <dbReference type="ARBA" id="ARBA00022989"/>
    </source>
</evidence>
<evidence type="ECO:0000256" key="1">
    <source>
        <dbReference type="ARBA" id="ARBA00004651"/>
    </source>
</evidence>
<feature type="transmembrane region" description="Helical" evidence="8">
    <location>
        <begin position="244"/>
        <end position="265"/>
    </location>
</feature>
<keyword evidence="5 8" id="KW-1133">Transmembrane helix</keyword>
<evidence type="ECO:0000256" key="7">
    <source>
        <dbReference type="SAM" id="MobiDB-lite"/>
    </source>
</evidence>
<feature type="domain" description="SSD" evidence="9">
    <location>
        <begin position="546"/>
        <end position="696"/>
    </location>
</feature>
<evidence type="ECO:0000256" key="8">
    <source>
        <dbReference type="SAM" id="Phobius"/>
    </source>
</evidence>
<sequence length="737" mass="76084">MQDAPPSRSRAFRRRALVALLILMWLGVAAVGGPKFGEISEVATNDQSSFLPESAESTKVGDRLEDFQDSGAAPAIVVVTAETDGEQVDPASLSDLPDRLSAAVDSTVGAGDRGGEAATETSPPLPSEDGEAVQIIVVPPENAKPADTVDALQETLELELPVKLQALVTGPAGFSADLSAAFGGIDGLLLLVAVAAVLVVLVLVYRSPFLPLIVLLSSMVALCAAVLVNVALARSGAVMINGQIQGILFILVIGAATDYGLLYTARYREELARHSSTWSATSAALRGTWQPVLASAATVIAGLLCLLLSDLASNAGLGPVAAIGIAAAFFTSLTFLPALLALAGRRVFWPRVPGPPVTTTDATPPDEGQPGAAVKTRNGLWERIAELVRRAPRRIAIGTGLLLIAGCAGLLTLDADGVPTSDYVLGQSDARDGQSALDRHFPAGAGAPTYVLVPEENSGEVRDTVEALSGVQSVSSSSGDVARVVNGDVLLEVTLTDSPYSDAAENTVKEIRDDVGGLGAMVGGTTATELDTKETSVADRTVIIPIVLLVITVMLALLLRAVVAPLVLLATTVLSFGTALGISAVIFTLVGFSGSDPSVPLYAFVFLVALAIDYNIFLMSRVREESVVHGTSTGVSRGLVSTGGVITSAGIVLAATFAALLVIPIQFLVQLAVIISLGVLIDTFLVRSFLVPALTHLLGDRIWWPGGSGSLGKHSLHGPGADFDSSRLRTEGSLGPQ</sequence>
<feature type="transmembrane region" description="Helical" evidence="8">
    <location>
        <begin position="566"/>
        <end position="593"/>
    </location>
</feature>
<dbReference type="Proteomes" id="UP000823858">
    <property type="component" value="Unassembled WGS sequence"/>
</dbReference>
<accession>A0A9D2QB75</accession>
<dbReference type="GO" id="GO:0005886">
    <property type="term" value="C:plasma membrane"/>
    <property type="evidence" value="ECO:0007669"/>
    <property type="project" value="UniProtKB-SubCell"/>
</dbReference>
<dbReference type="PROSITE" id="PS50156">
    <property type="entry name" value="SSD"/>
    <property type="match status" value="1"/>
</dbReference>
<gene>
    <name evidence="10" type="ORF">H9751_01880</name>
</gene>
<comment type="subcellular location">
    <subcellularLocation>
        <location evidence="1">Cell membrane</location>
        <topology evidence="1">Multi-pass membrane protein</topology>
    </subcellularLocation>
</comment>
<evidence type="ECO:0000256" key="2">
    <source>
        <dbReference type="ARBA" id="ARBA00010157"/>
    </source>
</evidence>
<dbReference type="InterPro" id="IPR050545">
    <property type="entry name" value="Mycobact_MmpL"/>
</dbReference>
<dbReference type="InterPro" id="IPR004869">
    <property type="entry name" value="MMPL_dom"/>
</dbReference>
<comment type="caution">
    <text evidence="10">The sequence shown here is derived from an EMBL/GenBank/DDBJ whole genome shotgun (WGS) entry which is preliminary data.</text>
</comment>
<dbReference type="AlphaFoldDB" id="A0A9D2QB75"/>
<feature type="transmembrane region" description="Helical" evidence="8">
    <location>
        <begin position="212"/>
        <end position="232"/>
    </location>
</feature>
<evidence type="ECO:0000313" key="11">
    <source>
        <dbReference type="Proteomes" id="UP000823858"/>
    </source>
</evidence>
<reference evidence="10" key="1">
    <citation type="journal article" date="2021" name="PeerJ">
        <title>Extensive microbial diversity within the chicken gut microbiome revealed by metagenomics and culture.</title>
        <authorList>
            <person name="Gilroy R."/>
            <person name="Ravi A."/>
            <person name="Getino M."/>
            <person name="Pursley I."/>
            <person name="Horton D.L."/>
            <person name="Alikhan N.F."/>
            <person name="Baker D."/>
            <person name="Gharbi K."/>
            <person name="Hall N."/>
            <person name="Watson M."/>
            <person name="Adriaenssens E.M."/>
            <person name="Foster-Nyarko E."/>
            <person name="Jarju S."/>
            <person name="Secka A."/>
            <person name="Antonio M."/>
            <person name="Oren A."/>
            <person name="Chaudhuri R.R."/>
            <person name="La Ragione R."/>
            <person name="Hildebrand F."/>
            <person name="Pallen M.J."/>
        </authorList>
    </citation>
    <scope>NUCLEOTIDE SEQUENCE</scope>
    <source>
        <strain evidence="10">ChiHjej13B12-4958</strain>
    </source>
</reference>
<dbReference type="EMBL" id="DWVP01000003">
    <property type="protein sequence ID" value="HJC84301.1"/>
    <property type="molecule type" value="Genomic_DNA"/>
</dbReference>
<protein>
    <submittedName>
        <fullName evidence="10">MMPL family transporter</fullName>
    </submittedName>
</protein>
<feature type="region of interest" description="Disordered" evidence="7">
    <location>
        <begin position="106"/>
        <end position="129"/>
    </location>
</feature>
<feature type="transmembrane region" description="Helical" evidence="8">
    <location>
        <begin position="321"/>
        <end position="343"/>
    </location>
</feature>
<evidence type="ECO:0000256" key="4">
    <source>
        <dbReference type="ARBA" id="ARBA00022692"/>
    </source>
</evidence>
<name>A0A9D2QB75_9CORY</name>
<dbReference type="InterPro" id="IPR000731">
    <property type="entry name" value="SSD"/>
</dbReference>
<feature type="transmembrane region" description="Helical" evidence="8">
    <location>
        <begin position="542"/>
        <end position="559"/>
    </location>
</feature>
<dbReference type="PANTHER" id="PTHR33406">
    <property type="entry name" value="MEMBRANE PROTEIN MJ1562-RELATED"/>
    <property type="match status" value="1"/>
</dbReference>
<comment type="similarity">
    <text evidence="2">Belongs to the resistance-nodulation-cell division (RND) (TC 2.A.6) family. MmpL subfamily.</text>
</comment>